<sequence>MATPHIDAERGDFADTVLMPGDPLRAQYIADTFLDDVRQVNRVRNMYGYTGRYKGREISVMGHGMGIPSVSIYAKELITDYDVKTLIRVGSCGAVRDDVKVRDVVIGIGACTDSKVNRMRFNDHDFAAIADFELTRHAVDAAAAKGVPVKVGNIFSADLFYNPQTEMVELMRRYGIVGVEMEAAGLYGVAAEFGARAATVCTVSDHIVNGDSLSSTERQNTFDEMMEIALEAVLRDDAARHSAGGTP</sequence>
<keyword evidence="3 5" id="KW-0808">Transferase</keyword>
<evidence type="ECO:0000313" key="8">
    <source>
        <dbReference type="Proteomes" id="UP000217771"/>
    </source>
</evidence>
<evidence type="ECO:0000313" key="7">
    <source>
        <dbReference type="EMBL" id="PAU76887.1"/>
    </source>
</evidence>
<dbReference type="RefSeq" id="WP_095621276.1">
    <property type="nucleotide sequence ID" value="NZ_NSKB01000004.1"/>
</dbReference>
<dbReference type="InterPro" id="IPR018016">
    <property type="entry name" value="Nucleoside_phosphorylase_CS"/>
</dbReference>
<reference evidence="7 8" key="1">
    <citation type="submission" date="2017-08" db="EMBL/GenBank/DDBJ databases">
        <title>Halomonas alkalisoli sp. nov., isolated from saline alkaline soil.</title>
        <authorList>
            <person name="Wang D."/>
            <person name="Zhang G."/>
        </authorList>
    </citation>
    <scope>NUCLEOTIDE SEQUENCE [LARGE SCALE GENOMIC DNA]</scope>
    <source>
        <strain evidence="7 8">WRN001</strain>
    </source>
</reference>
<dbReference type="GO" id="GO:0004731">
    <property type="term" value="F:purine-nucleoside phosphorylase activity"/>
    <property type="evidence" value="ECO:0007669"/>
    <property type="project" value="UniProtKB-UniRule"/>
</dbReference>
<feature type="active site" description="Proton donor" evidence="5">
    <location>
        <position position="205"/>
    </location>
</feature>
<organism evidence="7 8">
    <name type="scientific">Halomonas salipaludis</name>
    <dbReference type="NCBI Taxonomy" id="2032625"/>
    <lineage>
        <taxon>Bacteria</taxon>
        <taxon>Pseudomonadati</taxon>
        <taxon>Pseudomonadota</taxon>
        <taxon>Gammaproteobacteria</taxon>
        <taxon>Oceanospirillales</taxon>
        <taxon>Halomonadaceae</taxon>
        <taxon>Halomonas</taxon>
    </lineage>
</organism>
<feature type="site" description="Important for catalytic activity" evidence="5">
    <location>
        <position position="218"/>
    </location>
</feature>
<evidence type="ECO:0000256" key="1">
    <source>
        <dbReference type="ARBA" id="ARBA00010456"/>
    </source>
</evidence>
<feature type="binding site" evidence="5">
    <location>
        <position position="44"/>
    </location>
    <ligand>
        <name>phosphate</name>
        <dbReference type="ChEBI" id="CHEBI:43474"/>
        <note>ligand shared between dimeric partners</note>
    </ligand>
</feature>
<feature type="binding site" description="in other chain" evidence="5">
    <location>
        <begin position="204"/>
        <end position="205"/>
    </location>
    <ligand>
        <name>a purine D-ribonucleoside</name>
        <dbReference type="ChEBI" id="CHEBI:142355"/>
        <note>ligand shared between dimeric partners</note>
    </ligand>
</feature>
<dbReference type="PROSITE" id="PS01232">
    <property type="entry name" value="PNP_UDP_1"/>
    <property type="match status" value="1"/>
</dbReference>
<feature type="binding site" evidence="5">
    <location>
        <position position="5"/>
    </location>
    <ligand>
        <name>a purine D-ribonucleoside</name>
        <dbReference type="ChEBI" id="CHEBI:142355"/>
        <note>ligand shared between dimeric partners</note>
    </ligand>
</feature>
<dbReference type="Pfam" id="PF01048">
    <property type="entry name" value="PNP_UDP_1"/>
    <property type="match status" value="1"/>
</dbReference>
<feature type="binding site" description="in other chain" evidence="5">
    <location>
        <begin position="180"/>
        <end position="182"/>
    </location>
    <ligand>
        <name>a purine D-ribonucleoside</name>
        <dbReference type="ChEBI" id="CHEBI:142355"/>
        <note>ligand shared between dimeric partners</note>
    </ligand>
</feature>
<comment type="function">
    <text evidence="5">Catalyzes the reversible phosphorolytic breakdown of the N-glycosidic bond in the beta-(deoxy)ribonucleoside molecules, with the formation of the corresponding free purine bases and pentose-1-phosphate.</text>
</comment>
<dbReference type="InterPro" id="IPR004402">
    <property type="entry name" value="DeoD-type"/>
</dbReference>
<dbReference type="SUPFAM" id="SSF53167">
    <property type="entry name" value="Purine and uridine phosphorylases"/>
    <property type="match status" value="1"/>
</dbReference>
<dbReference type="PANTHER" id="PTHR43691:SF11">
    <property type="entry name" value="FI09636P-RELATED"/>
    <property type="match status" value="1"/>
</dbReference>
<dbReference type="EC" id="2.4.2.1" evidence="5"/>
<comment type="subunit">
    <text evidence="5">Homohexamer; trimer of homodimers.</text>
</comment>
<dbReference type="EMBL" id="NSKB01000004">
    <property type="protein sequence ID" value="PAU76887.1"/>
    <property type="molecule type" value="Genomic_DNA"/>
</dbReference>
<dbReference type="Gene3D" id="3.40.50.1580">
    <property type="entry name" value="Nucleoside phosphorylase domain"/>
    <property type="match status" value="1"/>
</dbReference>
<accession>A0A2A2EX00</accession>
<feature type="binding site" description="in other chain" evidence="5">
    <location>
        <begin position="88"/>
        <end position="91"/>
    </location>
    <ligand>
        <name>phosphate</name>
        <dbReference type="ChEBI" id="CHEBI:43474"/>
        <note>ligand shared between dimeric partners</note>
    </ligand>
</feature>
<gene>
    <name evidence="5 7" type="primary">deoD</name>
    <name evidence="7" type="ORF">CK498_13020</name>
</gene>
<comment type="caution">
    <text evidence="7">The sequence shown here is derived from an EMBL/GenBank/DDBJ whole genome shotgun (WGS) entry which is preliminary data.</text>
</comment>
<dbReference type="GO" id="GO:0004850">
    <property type="term" value="F:uridine phosphorylase activity"/>
    <property type="evidence" value="ECO:0007669"/>
    <property type="project" value="UniProtKB-EC"/>
</dbReference>
<evidence type="ECO:0000256" key="5">
    <source>
        <dbReference type="HAMAP-Rule" id="MF_01627"/>
    </source>
</evidence>
<feature type="domain" description="Nucleoside phosphorylase" evidence="6">
    <location>
        <begin position="17"/>
        <end position="229"/>
    </location>
</feature>
<feature type="binding site" description="in other chain" evidence="5">
    <location>
        <position position="25"/>
    </location>
    <ligand>
        <name>phosphate</name>
        <dbReference type="ChEBI" id="CHEBI:43474"/>
        <note>ligand shared between dimeric partners</note>
    </ligand>
</feature>
<protein>
    <recommendedName>
        <fullName evidence="5">Purine nucleoside phosphorylase DeoD-type</fullName>
        <shortName evidence="5">PNP</shortName>
        <ecNumber evidence="5">2.4.2.1</ecNumber>
    </recommendedName>
</protein>
<dbReference type="InterPro" id="IPR035994">
    <property type="entry name" value="Nucleoside_phosphorylase_sf"/>
</dbReference>
<evidence type="ECO:0000256" key="2">
    <source>
        <dbReference type="ARBA" id="ARBA00022676"/>
    </source>
</evidence>
<dbReference type="NCBIfam" id="NF009914">
    <property type="entry name" value="PRK13374.1"/>
    <property type="match status" value="1"/>
</dbReference>
<dbReference type="AlphaFoldDB" id="A0A2A2EX00"/>
<dbReference type="GO" id="GO:0006152">
    <property type="term" value="P:purine nucleoside catabolic process"/>
    <property type="evidence" value="ECO:0007669"/>
    <property type="project" value="TreeGrafter"/>
</dbReference>
<name>A0A2A2EX00_9GAMM</name>
<feature type="binding site" description="in other chain" evidence="5">
    <location>
        <position position="21"/>
    </location>
    <ligand>
        <name>phosphate</name>
        <dbReference type="ChEBI" id="CHEBI:43474"/>
        <note>ligand shared between dimeric partners</note>
    </ligand>
</feature>
<dbReference type="PANTHER" id="PTHR43691">
    <property type="entry name" value="URIDINE PHOSPHORYLASE"/>
    <property type="match status" value="1"/>
</dbReference>
<dbReference type="InterPro" id="IPR000845">
    <property type="entry name" value="Nucleoside_phosphorylase_d"/>
</dbReference>
<evidence type="ECO:0000259" key="6">
    <source>
        <dbReference type="Pfam" id="PF01048"/>
    </source>
</evidence>
<proteinExistence type="inferred from homology"/>
<dbReference type="OrthoDB" id="9782889at2"/>
<evidence type="ECO:0000256" key="3">
    <source>
        <dbReference type="ARBA" id="ARBA00022679"/>
    </source>
</evidence>
<dbReference type="NCBIfam" id="TIGR00107">
    <property type="entry name" value="deoD"/>
    <property type="match status" value="1"/>
</dbReference>
<dbReference type="CDD" id="cd09006">
    <property type="entry name" value="PNP_EcPNPI-like"/>
    <property type="match status" value="1"/>
</dbReference>
<keyword evidence="8" id="KW-1185">Reference proteome</keyword>
<keyword evidence="2 5" id="KW-0328">Glycosyltransferase</keyword>
<comment type="catalytic activity">
    <reaction evidence="4">
        <text>uridine + phosphate = alpha-D-ribose 1-phosphate + uracil</text>
        <dbReference type="Rhea" id="RHEA:24388"/>
        <dbReference type="ChEBI" id="CHEBI:16704"/>
        <dbReference type="ChEBI" id="CHEBI:17568"/>
        <dbReference type="ChEBI" id="CHEBI:43474"/>
        <dbReference type="ChEBI" id="CHEBI:57720"/>
        <dbReference type="EC" id="2.4.2.3"/>
    </reaction>
</comment>
<evidence type="ECO:0000256" key="4">
    <source>
        <dbReference type="ARBA" id="ARBA00048447"/>
    </source>
</evidence>
<comment type="similarity">
    <text evidence="1 5">Belongs to the PNP/UDP phosphorylase family.</text>
</comment>
<comment type="catalytic activity">
    <reaction evidence="5">
        <text>a purine D-ribonucleoside + phosphate = a purine nucleobase + alpha-D-ribose 1-phosphate</text>
        <dbReference type="Rhea" id="RHEA:19805"/>
        <dbReference type="ChEBI" id="CHEBI:26386"/>
        <dbReference type="ChEBI" id="CHEBI:43474"/>
        <dbReference type="ChEBI" id="CHEBI:57720"/>
        <dbReference type="ChEBI" id="CHEBI:142355"/>
        <dbReference type="EC" id="2.4.2.1"/>
    </reaction>
</comment>
<comment type="catalytic activity">
    <reaction evidence="5">
        <text>a purine 2'-deoxy-D-ribonucleoside + phosphate = a purine nucleobase + 2-deoxy-alpha-D-ribose 1-phosphate</text>
        <dbReference type="Rhea" id="RHEA:36431"/>
        <dbReference type="ChEBI" id="CHEBI:26386"/>
        <dbReference type="ChEBI" id="CHEBI:43474"/>
        <dbReference type="ChEBI" id="CHEBI:57259"/>
        <dbReference type="ChEBI" id="CHEBI:142361"/>
        <dbReference type="EC" id="2.4.2.1"/>
    </reaction>
</comment>
<dbReference type="GO" id="GO:0005829">
    <property type="term" value="C:cytosol"/>
    <property type="evidence" value="ECO:0007669"/>
    <property type="project" value="TreeGrafter"/>
</dbReference>
<dbReference type="Proteomes" id="UP000217771">
    <property type="component" value="Unassembled WGS sequence"/>
</dbReference>
<dbReference type="HAMAP" id="MF_01627">
    <property type="entry name" value="Pur_nucleosid_phosp"/>
    <property type="match status" value="1"/>
</dbReference>
<dbReference type="NCBIfam" id="NF004489">
    <property type="entry name" value="PRK05819.1"/>
    <property type="match status" value="1"/>
</dbReference>